<evidence type="ECO:0000313" key="1">
    <source>
        <dbReference type="EMBL" id="BBH89826.1"/>
    </source>
</evidence>
<name>A0A455SQE1_9CHLR</name>
<dbReference type="EMBL" id="AP019376">
    <property type="protein sequence ID" value="BBH89826.1"/>
    <property type="molecule type" value="Genomic_DNA"/>
</dbReference>
<proteinExistence type="predicted"/>
<protein>
    <submittedName>
        <fullName evidence="1">Uncharacterized protein</fullName>
    </submittedName>
</protein>
<organism evidence="1">
    <name type="scientific">Thermosporothrix sp. COM3</name>
    <dbReference type="NCBI Taxonomy" id="2490863"/>
    <lineage>
        <taxon>Bacteria</taxon>
        <taxon>Bacillati</taxon>
        <taxon>Chloroflexota</taxon>
        <taxon>Ktedonobacteria</taxon>
        <taxon>Ktedonobacterales</taxon>
        <taxon>Thermosporotrichaceae</taxon>
        <taxon>Thermosporothrix</taxon>
    </lineage>
</organism>
<reference evidence="1" key="1">
    <citation type="submission" date="2018-12" db="EMBL/GenBank/DDBJ databases">
        <title>Novel natural products biosynthetic potential of the class Ktedonobacteria.</title>
        <authorList>
            <person name="Zheng Y."/>
            <person name="Saitou A."/>
            <person name="Wang C.M."/>
            <person name="Toyoda A."/>
            <person name="Minakuchi Y."/>
            <person name="Sekiguchi Y."/>
            <person name="Ueda K."/>
            <person name="Takano H."/>
            <person name="Sakai Y."/>
            <person name="Yokota A."/>
            <person name="Yabe S."/>
        </authorList>
    </citation>
    <scope>NUCLEOTIDE SEQUENCE</scope>
    <source>
        <strain evidence="1">COM3</strain>
    </source>
</reference>
<dbReference type="AlphaFoldDB" id="A0A455SQE1"/>
<accession>A0A455SQE1</accession>
<gene>
    <name evidence="1" type="ORF">KTC_45770</name>
</gene>
<sequence length="98" mass="10830">MQMLSQARVMVGFGPDPLARMEGACARVGATHRQIANACIHPDHLLYALRCGISDLAGQLGRSQSDKLLFRWLEFEFGGDDRFHAFNPLNKGEVCQAV</sequence>